<protein>
    <submittedName>
        <fullName evidence="2 4">Uncharacterized protein</fullName>
    </submittedName>
</protein>
<dbReference type="EMBL" id="UZAJ01000561">
    <property type="protein sequence ID" value="VDO28855.1"/>
    <property type="molecule type" value="Genomic_DNA"/>
</dbReference>
<evidence type="ECO:0000313" key="2">
    <source>
        <dbReference type="EMBL" id="VDO28855.1"/>
    </source>
</evidence>
<evidence type="ECO:0000313" key="3">
    <source>
        <dbReference type="Proteomes" id="UP000267606"/>
    </source>
</evidence>
<feature type="chain" id="PRO_5044552339" evidence="1">
    <location>
        <begin position="22"/>
        <end position="509"/>
    </location>
</feature>
<dbReference type="WBParaSite" id="OFLC_0000125001-mRNA-1">
    <property type="protein sequence ID" value="OFLC_0000125001-mRNA-1"/>
    <property type="gene ID" value="OFLC_0000125001"/>
</dbReference>
<reference evidence="2 3" key="2">
    <citation type="submission" date="2018-11" db="EMBL/GenBank/DDBJ databases">
        <authorList>
            <consortium name="Pathogen Informatics"/>
        </authorList>
    </citation>
    <scope>NUCLEOTIDE SEQUENCE [LARGE SCALE GENOMIC DNA]</scope>
</reference>
<sequence>MYRQLTGEFTLLSVVVCLVHSRVEKEKKKNITLMKFIPILKNSIEVILTTEYISRYCPNSQLPEIDAIGTIKHCLPGHEGLCGPGYSCYFSGTNYQCCPTQEEIDLDTILECPSPGITILTDAGLPLICIRGLHDCPQSSMQCLNVGKHSVCCEGSSSITEEPYDALSLKELNSPDEIIQPIALSNELLNIPNLECPEPAFTILNGNGDPLSCNEEDCAHQPGRFCYKILNTPICCEGEERAIDDDTMIKKILQEKHEKEGDVTWSTLKYTPITIAQHQLQQNQPSQNDSRLGTDVSSVARSPILESDSETKQTNLEVTKSTDSLANHFGEKQIDNQHGNSQQSIIPNNADTSNAITISSTTTPSISSTFSTTTSSTFLTTTSSTTTTRTTITTVTPTVITSTTSAFRALGKPNKLIFLQKKIQYQSLTPPSGESREDGNVMNRYKPHNAGGYAVSQAFSSKIRRAPNDLRALAREYLLEHIRRGWPYSDEFYRTYSEFYTIQISKNFV</sequence>
<proteinExistence type="predicted"/>
<dbReference type="STRING" id="387005.A0A183H191"/>
<dbReference type="Proteomes" id="UP000267606">
    <property type="component" value="Unassembled WGS sequence"/>
</dbReference>
<feature type="signal peptide" evidence="1">
    <location>
        <begin position="1"/>
        <end position="21"/>
    </location>
</feature>
<dbReference type="SMART" id="SM00289">
    <property type="entry name" value="WR1"/>
    <property type="match status" value="2"/>
</dbReference>
<name>A0A183H191_9BILA</name>
<reference evidence="4" key="1">
    <citation type="submission" date="2016-06" db="UniProtKB">
        <authorList>
            <consortium name="WormBaseParasite"/>
        </authorList>
    </citation>
    <scope>IDENTIFICATION</scope>
</reference>
<keyword evidence="3" id="KW-1185">Reference proteome</keyword>
<gene>
    <name evidence="2" type="ORF">OFLC_LOCUS1251</name>
</gene>
<organism evidence="4">
    <name type="scientific">Onchocerca flexuosa</name>
    <dbReference type="NCBI Taxonomy" id="387005"/>
    <lineage>
        <taxon>Eukaryota</taxon>
        <taxon>Metazoa</taxon>
        <taxon>Ecdysozoa</taxon>
        <taxon>Nematoda</taxon>
        <taxon>Chromadorea</taxon>
        <taxon>Rhabditida</taxon>
        <taxon>Spirurina</taxon>
        <taxon>Spiruromorpha</taxon>
        <taxon>Filarioidea</taxon>
        <taxon>Onchocercidae</taxon>
        <taxon>Onchocerca</taxon>
    </lineage>
</organism>
<dbReference type="InterPro" id="IPR006150">
    <property type="entry name" value="Cys_repeat_1"/>
</dbReference>
<evidence type="ECO:0000256" key="1">
    <source>
        <dbReference type="SAM" id="SignalP"/>
    </source>
</evidence>
<accession>A0A183H191</accession>
<dbReference type="AlphaFoldDB" id="A0A183H191"/>
<evidence type="ECO:0000313" key="4">
    <source>
        <dbReference type="WBParaSite" id="OFLC_0000125001-mRNA-1"/>
    </source>
</evidence>
<keyword evidence="1" id="KW-0732">Signal</keyword>